<comment type="caution">
    <text evidence="15">The sequence shown here is derived from an EMBL/GenBank/DDBJ whole genome shotgun (WGS) entry which is preliminary data.</text>
</comment>
<dbReference type="OrthoDB" id="5378341at2"/>
<dbReference type="Pfam" id="PF02868">
    <property type="entry name" value="Peptidase_M4_C"/>
    <property type="match status" value="1"/>
</dbReference>
<evidence type="ECO:0000256" key="10">
    <source>
        <dbReference type="PIRSR" id="PIRSR623612-1"/>
    </source>
</evidence>
<dbReference type="PANTHER" id="PTHR33794:SF1">
    <property type="entry name" value="BACILLOLYSIN"/>
    <property type="match status" value="1"/>
</dbReference>
<name>A0A0W0YPA2_9GAMM</name>
<dbReference type="Gene3D" id="1.10.390.10">
    <property type="entry name" value="Neutral Protease Domain 2"/>
    <property type="match status" value="1"/>
</dbReference>
<dbReference type="InterPro" id="IPR050728">
    <property type="entry name" value="Zinc_Metalloprotease_M4"/>
</dbReference>
<evidence type="ECO:0000256" key="4">
    <source>
        <dbReference type="ARBA" id="ARBA00022723"/>
    </source>
</evidence>
<dbReference type="Gene3D" id="3.10.450.490">
    <property type="match status" value="1"/>
</dbReference>
<reference evidence="15 16" key="1">
    <citation type="submission" date="2015-11" db="EMBL/GenBank/DDBJ databases">
        <title>Genomic analysis of 38 Legionella species identifies large and diverse effector repertoires.</title>
        <authorList>
            <person name="Burstein D."/>
            <person name="Amaro F."/>
            <person name="Zusman T."/>
            <person name="Lifshitz Z."/>
            <person name="Cohen O."/>
            <person name="Gilbert J.A."/>
            <person name="Pupko T."/>
            <person name="Shuman H.A."/>
            <person name="Segal G."/>
        </authorList>
    </citation>
    <scope>NUCLEOTIDE SEQUENCE [LARGE SCALE GENOMIC DNA]</scope>
    <source>
        <strain evidence="15 16">Mt.St.Helens-4</strain>
    </source>
</reference>
<dbReference type="GO" id="GO:0006508">
    <property type="term" value="P:proteolysis"/>
    <property type="evidence" value="ECO:0007669"/>
    <property type="project" value="UniProtKB-KW"/>
</dbReference>
<dbReference type="EMBL" id="LNYV01000013">
    <property type="protein sequence ID" value="KTD58714.1"/>
    <property type="molecule type" value="Genomic_DNA"/>
</dbReference>
<dbReference type="InterPro" id="IPR013856">
    <property type="entry name" value="Peptidase_M4_domain"/>
</dbReference>
<evidence type="ECO:0000313" key="16">
    <source>
        <dbReference type="Proteomes" id="UP000054621"/>
    </source>
</evidence>
<feature type="active site" description="Proton donor" evidence="10">
    <location>
        <position position="423"/>
    </location>
</feature>
<dbReference type="RefSeq" id="WP_027272061.1">
    <property type="nucleotide sequence ID" value="NZ_CAAAJE010000022.1"/>
</dbReference>
<dbReference type="Proteomes" id="UP000054621">
    <property type="component" value="Unassembled WGS sequence"/>
</dbReference>
<dbReference type="Pfam" id="PF01447">
    <property type="entry name" value="Peptidase_M4"/>
    <property type="match status" value="1"/>
</dbReference>
<proteinExistence type="inferred from homology"/>
<evidence type="ECO:0000256" key="2">
    <source>
        <dbReference type="ARBA" id="ARBA00009388"/>
    </source>
</evidence>
<feature type="domain" description="Peptidase M4 C-terminal" evidence="13">
    <location>
        <begin position="347"/>
        <end position="495"/>
    </location>
</feature>
<dbReference type="Gene3D" id="3.10.450.40">
    <property type="match status" value="1"/>
</dbReference>
<protein>
    <recommendedName>
        <fullName evidence="11">Neutral metalloproteinase</fullName>
        <ecNumber evidence="11">3.4.24.-</ecNumber>
    </recommendedName>
</protein>
<evidence type="ECO:0000259" key="12">
    <source>
        <dbReference type="Pfam" id="PF01447"/>
    </source>
</evidence>
<dbReference type="eggNOG" id="COG3227">
    <property type="taxonomic scope" value="Bacteria"/>
</dbReference>
<feature type="domain" description="PepSY" evidence="14">
    <location>
        <begin position="115"/>
        <end position="186"/>
    </location>
</feature>
<evidence type="ECO:0000256" key="11">
    <source>
        <dbReference type="RuleBase" id="RU366073"/>
    </source>
</evidence>
<keyword evidence="7 11" id="KW-0862">Zinc</keyword>
<evidence type="ECO:0000259" key="14">
    <source>
        <dbReference type="Pfam" id="PF03413"/>
    </source>
</evidence>
<organism evidence="15 16">
    <name type="scientific">Legionella sainthelensi</name>
    <dbReference type="NCBI Taxonomy" id="28087"/>
    <lineage>
        <taxon>Bacteria</taxon>
        <taxon>Pseudomonadati</taxon>
        <taxon>Pseudomonadota</taxon>
        <taxon>Gammaproteobacteria</taxon>
        <taxon>Legionellales</taxon>
        <taxon>Legionellaceae</taxon>
        <taxon>Legionella</taxon>
    </lineage>
</organism>
<dbReference type="PATRIC" id="fig|28087.4.peg.1409"/>
<dbReference type="GO" id="GO:0046872">
    <property type="term" value="F:metal ion binding"/>
    <property type="evidence" value="ECO:0007669"/>
    <property type="project" value="UniProtKB-UniRule"/>
</dbReference>
<keyword evidence="9" id="KW-0865">Zymogen</keyword>
<feature type="active site" evidence="10">
    <location>
        <position position="337"/>
    </location>
</feature>
<dbReference type="AlphaFoldDB" id="A0A0W0YPA2"/>
<evidence type="ECO:0000256" key="1">
    <source>
        <dbReference type="ARBA" id="ARBA00001947"/>
    </source>
</evidence>
<dbReference type="InterPro" id="IPR027268">
    <property type="entry name" value="Peptidase_M4/M1_CTD_sf"/>
</dbReference>
<keyword evidence="6 11" id="KW-0378">Hydrolase</keyword>
<evidence type="ECO:0000259" key="13">
    <source>
        <dbReference type="Pfam" id="PF02868"/>
    </source>
</evidence>
<evidence type="ECO:0000256" key="5">
    <source>
        <dbReference type="ARBA" id="ARBA00022729"/>
    </source>
</evidence>
<dbReference type="GO" id="GO:0004222">
    <property type="term" value="F:metalloendopeptidase activity"/>
    <property type="evidence" value="ECO:0007669"/>
    <property type="project" value="UniProtKB-UniRule"/>
</dbReference>
<dbReference type="SUPFAM" id="SSF55486">
    <property type="entry name" value="Metalloproteases ('zincins'), catalytic domain"/>
    <property type="match status" value="1"/>
</dbReference>
<keyword evidence="5 11" id="KW-0732">Signal</keyword>
<keyword evidence="11" id="KW-0964">Secreted</keyword>
<gene>
    <name evidence="15" type="ORF">Lsai_1321</name>
</gene>
<evidence type="ECO:0000256" key="8">
    <source>
        <dbReference type="ARBA" id="ARBA00023049"/>
    </source>
</evidence>
<evidence type="ECO:0000256" key="6">
    <source>
        <dbReference type="ARBA" id="ARBA00022801"/>
    </source>
</evidence>
<comment type="function">
    <text evidence="11">Extracellular zinc metalloprotease.</text>
</comment>
<evidence type="ECO:0000256" key="3">
    <source>
        <dbReference type="ARBA" id="ARBA00022670"/>
    </source>
</evidence>
<evidence type="ECO:0000256" key="9">
    <source>
        <dbReference type="ARBA" id="ARBA00023145"/>
    </source>
</evidence>
<evidence type="ECO:0000256" key="7">
    <source>
        <dbReference type="ARBA" id="ARBA00022833"/>
    </source>
</evidence>
<keyword evidence="3 11" id="KW-0645">Protease</keyword>
<feature type="domain" description="Peptidase M4" evidence="12">
    <location>
        <begin position="202"/>
        <end position="344"/>
    </location>
</feature>
<feature type="signal peptide" evidence="11">
    <location>
        <begin position="1"/>
        <end position="22"/>
    </location>
</feature>
<comment type="similarity">
    <text evidence="2 11">Belongs to the peptidase M4 family.</text>
</comment>
<keyword evidence="8 11" id="KW-0482">Metalloprotease</keyword>
<comment type="cofactor">
    <cofactor evidence="1 11">
        <name>Zn(2+)</name>
        <dbReference type="ChEBI" id="CHEBI:29105"/>
    </cofactor>
</comment>
<dbReference type="InterPro" id="IPR025711">
    <property type="entry name" value="PepSY"/>
</dbReference>
<dbReference type="InterPro" id="IPR023612">
    <property type="entry name" value="Peptidase_M4"/>
</dbReference>
<accession>A0A0W0YPA2</accession>
<sequence>MNKLKLYSFLSSAFIFSITAQAASKVFIDGNNMYHYLTQNNKALVGKNSDYQFVLSNQVTLPNGVTKKKYSLYYKEIPVFNAILTSSELSGVENAWYGQMMIDIEKDITNTIPSLNSKEVLKIAKKNASLIENDVIKNEKAQLYVRINENNKAELVYLVSFNVESYNVQRPYYMVNAQTGEIISSWNGLTTRDAEGPGGNQKTGAYYYGRDYGFLNVSDTCQMTNQDVDTYDMNNQITGGTIYKFACPLRSTDRPVNNGKAVNGAYSPINDAHYFASIVLDMYRKWFSLNPLKSKFQVRVHFGTNYEGAFWNGQQMTFGDGGANTYPFTAIDVMAHEVSHGVTEFNSGLLYKGQSGGINEAFSDMAGETAENYLNLQLGKENDWLGGATIMKNQVAMRYFKNPTLDGMSIDNAKNYNDSMDVHHTSGVFNKAFYTLSTTPSWDIRKAFGSFLFANQMYWQPETTFNSAACGVAKAAADLGYEVNDVLASFRSVGVDANCNVDDPATDSEIEISNGTIVNNIKLAAGDEHRYLIKVPVLNKYPFGYDLLSIQVTDNQNNAKNSAQLYVRYEDGTLSRVLLAGNEYFNIKKPAAGNYHILIKGVTANSVNLTAFYGNLQ</sequence>
<dbReference type="InterPro" id="IPR001570">
    <property type="entry name" value="Peptidase_M4_C_domain"/>
</dbReference>
<feature type="chain" id="PRO_5023154070" description="Neutral metalloproteinase" evidence="11">
    <location>
        <begin position="23"/>
        <end position="617"/>
    </location>
</feature>
<keyword evidence="4" id="KW-0479">Metal-binding</keyword>
<dbReference type="EC" id="3.4.24.-" evidence="11"/>
<dbReference type="STRING" id="28087.Lsai_1321"/>
<dbReference type="Gene3D" id="2.60.120.380">
    <property type="match status" value="1"/>
</dbReference>
<dbReference type="Pfam" id="PF03413">
    <property type="entry name" value="PepSY"/>
    <property type="match status" value="1"/>
</dbReference>
<dbReference type="CDD" id="cd09597">
    <property type="entry name" value="M4_TLP"/>
    <property type="match status" value="1"/>
</dbReference>
<dbReference type="GO" id="GO:0005576">
    <property type="term" value="C:extracellular region"/>
    <property type="evidence" value="ECO:0007669"/>
    <property type="project" value="UniProtKB-SubCell"/>
</dbReference>
<comment type="subcellular location">
    <subcellularLocation>
        <location evidence="11">Secreted</location>
    </subcellularLocation>
</comment>
<dbReference type="PANTHER" id="PTHR33794">
    <property type="entry name" value="BACILLOLYSIN"/>
    <property type="match status" value="1"/>
</dbReference>
<dbReference type="PRINTS" id="PR00730">
    <property type="entry name" value="THERMOLYSIN"/>
</dbReference>
<dbReference type="Gene3D" id="3.10.170.10">
    <property type="match status" value="1"/>
</dbReference>
<evidence type="ECO:0000313" key="15">
    <source>
        <dbReference type="EMBL" id="KTD58714.1"/>
    </source>
</evidence>